<name>A0A923LQ43_9FIRM</name>
<evidence type="ECO:0000256" key="1">
    <source>
        <dbReference type="SAM" id="Phobius"/>
    </source>
</evidence>
<gene>
    <name evidence="2" type="ORF">H8S17_07400</name>
</gene>
<proteinExistence type="predicted"/>
<dbReference type="PANTHER" id="PTHR35007">
    <property type="entry name" value="INTEGRAL MEMBRANE PROTEIN-RELATED"/>
    <property type="match status" value="1"/>
</dbReference>
<dbReference type="PANTHER" id="PTHR35007:SF1">
    <property type="entry name" value="PILUS ASSEMBLY PROTEIN"/>
    <property type="match status" value="1"/>
</dbReference>
<dbReference type="Proteomes" id="UP000606720">
    <property type="component" value="Unassembled WGS sequence"/>
</dbReference>
<protein>
    <recommendedName>
        <fullName evidence="4">Type II secretion system protein GspF domain-containing protein</fullName>
    </recommendedName>
</protein>
<evidence type="ECO:0000313" key="2">
    <source>
        <dbReference type="EMBL" id="MBC5714034.1"/>
    </source>
</evidence>
<organism evidence="2 3">
    <name type="scientific">Roseburia zhanii</name>
    <dbReference type="NCBI Taxonomy" id="2763064"/>
    <lineage>
        <taxon>Bacteria</taxon>
        <taxon>Bacillati</taxon>
        <taxon>Bacillota</taxon>
        <taxon>Clostridia</taxon>
        <taxon>Lachnospirales</taxon>
        <taxon>Lachnospiraceae</taxon>
        <taxon>Roseburia</taxon>
    </lineage>
</organism>
<dbReference type="AlphaFoldDB" id="A0A923LQ43"/>
<dbReference type="EMBL" id="JACOPH010000004">
    <property type="protein sequence ID" value="MBC5714034.1"/>
    <property type="molecule type" value="Genomic_DNA"/>
</dbReference>
<feature type="transmembrane region" description="Helical" evidence="1">
    <location>
        <begin position="36"/>
        <end position="59"/>
    </location>
</feature>
<sequence>MGKTGGIAASGKMAGGRLLNLRQIISEGAIAATVNLAVAVLFYDSVYGMVLFPLIYLLVNRYMTHKRNRKRLAQINLEFKDYMYAVSSVLMAGYSIEKAFLKGLEEMKMLYGADCALLIQLGQMERRIGLQEPIEQILKDFAEESKSEDINSFVEIFCYAKRGGGDFIHIIRTTIERICDKIEVSEEIHTVMSEKALEQKIMCVIPLGILGFLRLTSPEFIGVLYGNAMGIFIMTIALFVYGCSFFLGEKIVEVEV</sequence>
<comment type="caution">
    <text evidence="2">The sequence shown here is derived from an EMBL/GenBank/DDBJ whole genome shotgun (WGS) entry which is preliminary data.</text>
</comment>
<keyword evidence="1" id="KW-1133">Transmembrane helix</keyword>
<reference evidence="2" key="1">
    <citation type="submission" date="2020-08" db="EMBL/GenBank/DDBJ databases">
        <title>Genome public.</title>
        <authorList>
            <person name="Liu C."/>
            <person name="Sun Q."/>
        </authorList>
    </citation>
    <scope>NUCLEOTIDE SEQUENCE</scope>
    <source>
        <strain evidence="2">BX1005</strain>
    </source>
</reference>
<keyword evidence="1" id="KW-0472">Membrane</keyword>
<accession>A0A923LQ43</accession>
<evidence type="ECO:0000313" key="3">
    <source>
        <dbReference type="Proteomes" id="UP000606720"/>
    </source>
</evidence>
<keyword evidence="1" id="KW-0812">Transmembrane</keyword>
<keyword evidence="3" id="KW-1185">Reference proteome</keyword>
<dbReference type="RefSeq" id="WP_186866798.1">
    <property type="nucleotide sequence ID" value="NZ_JACOPH010000004.1"/>
</dbReference>
<feature type="transmembrane region" description="Helical" evidence="1">
    <location>
        <begin position="223"/>
        <end position="247"/>
    </location>
</feature>
<evidence type="ECO:0008006" key="4">
    <source>
        <dbReference type="Google" id="ProtNLM"/>
    </source>
</evidence>